<sequence>MEEEKKVKSLKRKRMTGQSFRKWVIEQAERRKCSENADKKEDHVSEEEHHVTESNRPHEEETIKYARRVDDQREKHACPSEENDKKDVEPFRSELRVDRTANCKGSKQGDKTEGESKDCLICKQEGNLLSCAGQGCKRSFHLSCVDPPLSYFPPGPWHCYWCVRRKLKLGVHSVSEGVDSLLDVRECNFGNEVMQNREYLVKYKGLAHVHNHWITERQLLLEAPAALRRFKKKNKSVSWKTEWSLPHRLLDKRLIAVTDHKNTHVHGIDENDADCHYEWLVKWTGLGYSHATWEVENASFLRSLEAVKLMTNYEIRHQQAKKELHPLTEDEKRKADFQELPRPLFGSVPQVHNHLTYINTLRKYWQKGQSAVVIDDQERILKVVLFLLSLPKDIGLPFLIITTSAELPLWEAEFLHWASSANIVVYKGNKDIRAIIRTLEFHNKQGAIMFQVLLSPYDAIVEDLEMLQPISWGAVIIDQCQGSAMSMLLSQIKVLVSDMRLLIFRQLEGRCARGFNHCNVLSLLDPEYDKANNDLSDADPNIDLTEFKERLKSFVAYECNSSTSKFIEYWVPVKLSNEQIEQYCNCLSSNSALLCSRWRNNSPNSLHNILVSTRKCCDHPYLEDRSLRDIVLEGIPVDQHFDAEIKLSGKLEFLYKILREIKQQGQRVLILFRSLGGSGVISIGDILDDFIHRKFGEDSYTRISGEFSRKLKQATLNKFNNEGSGKFACLMETRVCAPSIKLSRIDTIILFNSDWDPTNDLRSLQKIAIYSKLEQIKVLRLYSYFTVEEKALILAKQGMTIDSNIENIKQFHELLTWGASYLFNMLDCFHVQSSQSKRLSDIAALDDVFAELLRLMSSNSENSDYNSCSKILKVQQNGGTYPRNISLLGEVEMQLMDDSSFVRGMTNELPNVFWISLLHGTVRRWKHLPRLSQGIRTVRPRGDLCQPSEREQVSEKKGRKEGNKVHLTPEPKLRTKRKLHVQGKRHKLGMSHLSGGNKYKSRRLVSNPSPQCDIDRQGRAAIDKVQSQVGLTMTDQHRKESISKKSNQPPDSNLPASTGRDQAHAFVPTDNHQSHRNCIDSSSHQVLDFVDLQPEELNLPIDSSIQRSAGNLPLQQHTSIGAGNDASMRSRNSQEYRCRPDASPDASELLQSPCSYALQMEMERILKEREQTTKLHENLNLLLISEYEKELDAIKKKYDLLFEVADTELVQKRKDLDTLYNKVHMNKLLAEAMIQIQNTAWSLEMAEGTGQSSPSRPSSVPAVISASTQPASQSSDVLKYPSLFSEHVNLEQRAADYQISSQNFSMAVIPSQNAELPMVTESAAVPPTSARVTLQTTTSANLPTSGSPMTPTRNLQPVILTPVLSTSVPSQPSIQTFSYAAIPGTGCVLRAQAPHMRHFRPPPTMNSWNSSLLQW</sequence>
<gene>
    <name evidence="2" type="primary">LOC107778345</name>
</gene>
<proteinExistence type="predicted"/>
<dbReference type="Proteomes" id="UP000790787">
    <property type="component" value="Chromosome 10"/>
</dbReference>
<evidence type="ECO:0000313" key="1">
    <source>
        <dbReference type="Proteomes" id="UP000790787"/>
    </source>
</evidence>
<protein>
    <submittedName>
        <fullName evidence="2">Uncharacterized protein LOC107778345 isoform X1</fullName>
    </submittedName>
</protein>
<keyword evidence="1" id="KW-1185">Reference proteome</keyword>
<organism evidence="1 2">
    <name type="scientific">Nicotiana tabacum</name>
    <name type="common">Common tobacco</name>
    <dbReference type="NCBI Taxonomy" id="4097"/>
    <lineage>
        <taxon>Eukaryota</taxon>
        <taxon>Viridiplantae</taxon>
        <taxon>Streptophyta</taxon>
        <taxon>Embryophyta</taxon>
        <taxon>Tracheophyta</taxon>
        <taxon>Spermatophyta</taxon>
        <taxon>Magnoliopsida</taxon>
        <taxon>eudicotyledons</taxon>
        <taxon>Gunneridae</taxon>
        <taxon>Pentapetalae</taxon>
        <taxon>asterids</taxon>
        <taxon>lamiids</taxon>
        <taxon>Solanales</taxon>
        <taxon>Solanaceae</taxon>
        <taxon>Nicotianoideae</taxon>
        <taxon>Nicotianeae</taxon>
        <taxon>Nicotiana</taxon>
    </lineage>
</organism>
<name>A0AC58S145_TOBAC</name>
<dbReference type="RefSeq" id="XP_075078702.1">
    <property type="nucleotide sequence ID" value="XM_075222601.1"/>
</dbReference>
<reference evidence="2" key="2">
    <citation type="submission" date="2025-08" db="UniProtKB">
        <authorList>
            <consortium name="RefSeq"/>
        </authorList>
    </citation>
    <scope>IDENTIFICATION</scope>
    <source>
        <tissue evidence="2">Leaf</tissue>
    </source>
</reference>
<accession>A0AC58S145</accession>
<evidence type="ECO:0000313" key="2">
    <source>
        <dbReference type="RefSeq" id="XP_075078702.1"/>
    </source>
</evidence>
<reference evidence="1" key="1">
    <citation type="journal article" date="2014" name="Nat. Commun.">
        <title>The tobacco genome sequence and its comparison with those of tomato and potato.</title>
        <authorList>
            <person name="Sierro N."/>
            <person name="Battey J.N."/>
            <person name="Ouadi S."/>
            <person name="Bakaher N."/>
            <person name="Bovet L."/>
            <person name="Willig A."/>
            <person name="Goepfert S."/>
            <person name="Peitsch M.C."/>
            <person name="Ivanov N.V."/>
        </authorList>
    </citation>
    <scope>NUCLEOTIDE SEQUENCE [LARGE SCALE GENOMIC DNA]</scope>
</reference>